<evidence type="ECO:0000256" key="8">
    <source>
        <dbReference type="ARBA" id="ARBA00022968"/>
    </source>
</evidence>
<dbReference type="HOGENOM" id="CLU_006105_4_0_1"/>
<evidence type="ECO:0000256" key="6">
    <source>
        <dbReference type="ARBA" id="ARBA00022801"/>
    </source>
</evidence>
<keyword evidence="18" id="KW-1185">Reference proteome</keyword>
<keyword evidence="11" id="KW-0325">Glycoprotein</keyword>
<dbReference type="FunFam" id="3.40.50.1820:FF:000003">
    <property type="entry name" value="Dipeptidyl peptidase 4"/>
    <property type="match status" value="1"/>
</dbReference>
<dbReference type="GO" id="GO:0004177">
    <property type="term" value="F:aminopeptidase activity"/>
    <property type="evidence" value="ECO:0007669"/>
    <property type="project" value="UniProtKB-KW"/>
</dbReference>
<dbReference type="PANTHER" id="PTHR11731">
    <property type="entry name" value="PROTEASE FAMILY S9B,C DIPEPTIDYL-PEPTIDASE IV-RELATED"/>
    <property type="match status" value="1"/>
</dbReference>
<dbReference type="Pfam" id="PF00326">
    <property type="entry name" value="Peptidase_S9"/>
    <property type="match status" value="1"/>
</dbReference>
<dbReference type="InterPro" id="IPR002469">
    <property type="entry name" value="Peptidase_S9B_N"/>
</dbReference>
<dbReference type="InterPro" id="IPR001375">
    <property type="entry name" value="Peptidase_S9_cat"/>
</dbReference>
<protein>
    <recommendedName>
        <fullName evidence="13">Venom dipeptidyl peptidase 4</fullName>
    </recommendedName>
</protein>
<evidence type="ECO:0000256" key="1">
    <source>
        <dbReference type="ARBA" id="ARBA00004606"/>
    </source>
</evidence>
<evidence type="ECO:0000256" key="10">
    <source>
        <dbReference type="ARBA" id="ARBA00023136"/>
    </source>
</evidence>
<dbReference type="AlphaFoldDB" id="T1L5A1"/>
<name>T1L5A1_TETUR</name>
<keyword evidence="5 14" id="KW-0812">Transmembrane</keyword>
<dbReference type="GO" id="GO:0012505">
    <property type="term" value="C:endomembrane system"/>
    <property type="evidence" value="ECO:0007669"/>
    <property type="project" value="UniProtKB-SubCell"/>
</dbReference>
<keyword evidence="6" id="KW-0378">Hydrolase</keyword>
<keyword evidence="4" id="KW-0645">Protease</keyword>
<evidence type="ECO:0000256" key="2">
    <source>
        <dbReference type="ARBA" id="ARBA00010036"/>
    </source>
</evidence>
<dbReference type="Pfam" id="PF00930">
    <property type="entry name" value="DPPIV_N"/>
    <property type="match status" value="1"/>
</dbReference>
<dbReference type="OMA" id="WLEDVTH"/>
<keyword evidence="9 14" id="KW-1133">Transmembrane helix</keyword>
<dbReference type="EnsemblMetazoa" id="tetur44g00010.1">
    <property type="protein sequence ID" value="tetur44g00010.1"/>
    <property type="gene ID" value="tetur44g00010"/>
</dbReference>
<evidence type="ECO:0000256" key="12">
    <source>
        <dbReference type="ARBA" id="ARBA00037847"/>
    </source>
</evidence>
<organism evidence="17 18">
    <name type="scientific">Tetranychus urticae</name>
    <name type="common">Two-spotted spider mite</name>
    <dbReference type="NCBI Taxonomy" id="32264"/>
    <lineage>
        <taxon>Eukaryota</taxon>
        <taxon>Metazoa</taxon>
        <taxon>Ecdysozoa</taxon>
        <taxon>Arthropoda</taxon>
        <taxon>Chelicerata</taxon>
        <taxon>Arachnida</taxon>
        <taxon>Acari</taxon>
        <taxon>Acariformes</taxon>
        <taxon>Trombidiformes</taxon>
        <taxon>Prostigmata</taxon>
        <taxon>Eleutherengona</taxon>
        <taxon>Raphignathae</taxon>
        <taxon>Tetranychoidea</taxon>
        <taxon>Tetranychidae</taxon>
        <taxon>Tetranychus</taxon>
    </lineage>
</organism>
<dbReference type="KEGG" id="tut:107370409"/>
<evidence type="ECO:0000313" key="18">
    <source>
        <dbReference type="Proteomes" id="UP000015104"/>
    </source>
</evidence>
<accession>T1L5A1</accession>
<dbReference type="SUPFAM" id="SSF82171">
    <property type="entry name" value="DPP6 N-terminal domain-like"/>
    <property type="match status" value="1"/>
</dbReference>
<dbReference type="Proteomes" id="UP000015104">
    <property type="component" value="Unassembled WGS sequence"/>
</dbReference>
<dbReference type="SUPFAM" id="SSF53474">
    <property type="entry name" value="alpha/beta-Hydrolases"/>
    <property type="match status" value="1"/>
</dbReference>
<dbReference type="GO" id="GO:0008236">
    <property type="term" value="F:serine-type peptidase activity"/>
    <property type="evidence" value="ECO:0007669"/>
    <property type="project" value="UniProtKB-KW"/>
</dbReference>
<evidence type="ECO:0000256" key="5">
    <source>
        <dbReference type="ARBA" id="ARBA00022692"/>
    </source>
</evidence>
<evidence type="ECO:0000256" key="4">
    <source>
        <dbReference type="ARBA" id="ARBA00022670"/>
    </source>
</evidence>
<evidence type="ECO:0000256" key="9">
    <source>
        <dbReference type="ARBA" id="ARBA00022989"/>
    </source>
</evidence>
<dbReference type="STRING" id="32264.T1L5A1"/>
<reference evidence="17" key="2">
    <citation type="submission" date="2015-06" db="UniProtKB">
        <authorList>
            <consortium name="EnsemblMetazoa"/>
        </authorList>
    </citation>
    <scope>IDENTIFICATION</scope>
</reference>
<comment type="similarity">
    <text evidence="2">Belongs to the peptidase S9B family. DPPIV subfamily.</text>
</comment>
<evidence type="ECO:0000259" key="16">
    <source>
        <dbReference type="Pfam" id="PF00930"/>
    </source>
</evidence>
<evidence type="ECO:0000313" key="17">
    <source>
        <dbReference type="EnsemblMetazoa" id="tetur44g00010.1"/>
    </source>
</evidence>
<dbReference type="EMBL" id="CAEY01001234">
    <property type="status" value="NOT_ANNOTATED_CDS"/>
    <property type="molecule type" value="Genomic_DNA"/>
</dbReference>
<keyword evidence="3" id="KW-0031">Aminopeptidase</keyword>
<keyword evidence="8" id="KW-0735">Signal-anchor</keyword>
<dbReference type="eggNOG" id="KOG2100">
    <property type="taxonomic scope" value="Eukaryota"/>
</dbReference>
<gene>
    <name evidence="17" type="primary">107370409</name>
</gene>
<evidence type="ECO:0000256" key="7">
    <source>
        <dbReference type="ARBA" id="ARBA00022825"/>
    </source>
</evidence>
<dbReference type="EMBL" id="CAEY01001233">
    <property type="status" value="NOT_ANNOTATED_CDS"/>
    <property type="molecule type" value="Genomic_DNA"/>
</dbReference>
<feature type="domain" description="Dipeptidylpeptidase IV N-terminal" evidence="16">
    <location>
        <begin position="145"/>
        <end position="515"/>
    </location>
</feature>
<evidence type="ECO:0000256" key="3">
    <source>
        <dbReference type="ARBA" id="ARBA00022438"/>
    </source>
</evidence>
<evidence type="ECO:0000256" key="13">
    <source>
        <dbReference type="ARBA" id="ARBA00072929"/>
    </source>
</evidence>
<proteinExistence type="inferred from homology"/>
<dbReference type="Gene3D" id="2.140.10.30">
    <property type="entry name" value="Dipeptidylpeptidase IV, N-terminal domain"/>
    <property type="match status" value="1"/>
</dbReference>
<keyword evidence="7" id="KW-0720">Serine protease</keyword>
<dbReference type="Gene3D" id="3.40.50.1820">
    <property type="entry name" value="alpha/beta hydrolase"/>
    <property type="match status" value="1"/>
</dbReference>
<dbReference type="OrthoDB" id="16520at2759"/>
<feature type="transmembrane region" description="Helical" evidence="14">
    <location>
        <begin position="42"/>
        <end position="63"/>
    </location>
</feature>
<dbReference type="InterPro" id="IPR029058">
    <property type="entry name" value="AB_hydrolase_fold"/>
</dbReference>
<reference evidence="18" key="1">
    <citation type="submission" date="2011-08" db="EMBL/GenBank/DDBJ databases">
        <authorList>
            <person name="Rombauts S."/>
        </authorList>
    </citation>
    <scope>NUCLEOTIDE SEQUENCE</scope>
    <source>
        <strain evidence="18">London</strain>
    </source>
</reference>
<evidence type="ECO:0000259" key="15">
    <source>
        <dbReference type="Pfam" id="PF00326"/>
    </source>
</evidence>
<evidence type="ECO:0000256" key="14">
    <source>
        <dbReference type="SAM" id="Phobius"/>
    </source>
</evidence>
<dbReference type="InterPro" id="IPR050278">
    <property type="entry name" value="Serine_Prot_S9B/DPPIV"/>
</dbReference>
<comment type="subcellular location">
    <subcellularLocation>
        <location evidence="12">Endomembrane system</location>
        <topology evidence="12">Single-pass membrane protein</topology>
    </subcellularLocation>
    <subcellularLocation>
        <location evidence="1">Membrane</location>
        <topology evidence="1">Single-pass type II membrane protein</topology>
    </subcellularLocation>
</comment>
<keyword evidence="10 14" id="KW-0472">Membrane</keyword>
<evidence type="ECO:0000256" key="11">
    <source>
        <dbReference type="ARBA" id="ARBA00023180"/>
    </source>
</evidence>
<dbReference type="GO" id="GO:0006508">
    <property type="term" value="P:proteolysis"/>
    <property type="evidence" value="ECO:0007669"/>
    <property type="project" value="UniProtKB-KW"/>
</dbReference>
<sequence>MSSKEIESVQPTPQTEMDALLLGRTKELANVVEGDGRNWRGIGIAFLVILVICGIIAIAVFLLSPEIINLKKRTKKDEIDLNDFINGAFYPRLFNGSWLTNNQLIFKDEEDNLVIWDIYQNTSTRKILVPASLFHIHSIQDFTISADHKYLLVKQEIMKNFRHTYTAKFKLYRISDEELFPLTPLPKQPDIRLQYAAWGPKGSQLVYVYNNNVFYRESVDGKDVQLSVDGYESLIYNGIPDWLYEEEILSDSNAIYWAPDGSRLAFINFDDRNVDTIELTSYNEFFPKIQGIRYPRVARPNPRVRVIVADLKTERFEKTEILPPPALKDKEYYVNSITWINGTFLSCIYSKREQDLSYVTVCANRIKWTCETVLTVDSRGTGWTELKPPVFDESGQNLFLITHRQQDSPRHVYHHISQFSLLNFQQSTPWLANETLLTKGLFEVTNIVKYHDKILYYQATLPGKPGESHLFKMNITSREVNCLTCDGLQDCLYSRAFFNDDASAFIVSCLGPGIPRTEIRISETNELVTTLQTNDALREKVDELLLPKVKSLQVPIEGGYNASVKLLLPPGLREDEITKYPLLINVYGGPGTQQVTSRFDIGWGHYLASRRRIIYGMIDGRGSGNNGVNLMYEVYRRLGTVEIDDQIAVTRYLVNQFPFIDAKKVGIWGWSYGGYATTMALASEPIGPEHQEPVFSCGIAVAPVTSWYYYDSTYTERYMGLPIEKDNLIGYTKSDLISKIDNLKGKNYLLVHGTADDNVHLQQSMLLMRALQRNSIMFHSMIYPDQNHELPQVHRHLYRTIESFLCECFDLGTVYEEVGLRRRRIIKKEYS</sequence>
<dbReference type="GO" id="GO:0008239">
    <property type="term" value="F:dipeptidyl-peptidase activity"/>
    <property type="evidence" value="ECO:0007669"/>
    <property type="project" value="TreeGrafter"/>
</dbReference>
<dbReference type="PANTHER" id="PTHR11731:SF200">
    <property type="entry name" value="DIPEPTIDYL PEPTIDASE 10, ISOFORM B"/>
    <property type="match status" value="1"/>
</dbReference>
<dbReference type="GO" id="GO:0005886">
    <property type="term" value="C:plasma membrane"/>
    <property type="evidence" value="ECO:0007669"/>
    <property type="project" value="TreeGrafter"/>
</dbReference>
<feature type="domain" description="Peptidase S9 prolyl oligopeptidase catalytic" evidence="15">
    <location>
        <begin position="603"/>
        <end position="810"/>
    </location>
</feature>